<protein>
    <submittedName>
        <fullName evidence="1">Uncharacterized protein</fullName>
    </submittedName>
</protein>
<dbReference type="Proteomes" id="UP001283361">
    <property type="component" value="Unassembled WGS sequence"/>
</dbReference>
<organism evidence="1 2">
    <name type="scientific">Elysia crispata</name>
    <name type="common">lettuce slug</name>
    <dbReference type="NCBI Taxonomy" id="231223"/>
    <lineage>
        <taxon>Eukaryota</taxon>
        <taxon>Metazoa</taxon>
        <taxon>Spiralia</taxon>
        <taxon>Lophotrochozoa</taxon>
        <taxon>Mollusca</taxon>
        <taxon>Gastropoda</taxon>
        <taxon>Heterobranchia</taxon>
        <taxon>Euthyneura</taxon>
        <taxon>Panpulmonata</taxon>
        <taxon>Sacoglossa</taxon>
        <taxon>Placobranchoidea</taxon>
        <taxon>Plakobranchidae</taxon>
        <taxon>Elysia</taxon>
    </lineage>
</organism>
<accession>A0AAE1DI53</accession>
<evidence type="ECO:0000313" key="2">
    <source>
        <dbReference type="Proteomes" id="UP001283361"/>
    </source>
</evidence>
<proteinExistence type="predicted"/>
<reference evidence="1" key="1">
    <citation type="journal article" date="2023" name="G3 (Bethesda)">
        <title>A reference genome for the long-term kleptoplast-retaining sea slug Elysia crispata morphotype clarki.</title>
        <authorList>
            <person name="Eastman K.E."/>
            <person name="Pendleton A.L."/>
            <person name="Shaikh M.A."/>
            <person name="Suttiyut T."/>
            <person name="Ogas R."/>
            <person name="Tomko P."/>
            <person name="Gavelis G."/>
            <person name="Widhalm J.R."/>
            <person name="Wisecaver J.H."/>
        </authorList>
    </citation>
    <scope>NUCLEOTIDE SEQUENCE</scope>
    <source>
        <strain evidence="1">ECLA1</strain>
    </source>
</reference>
<name>A0AAE1DI53_9GAST</name>
<dbReference type="AlphaFoldDB" id="A0AAE1DI53"/>
<keyword evidence="2" id="KW-1185">Reference proteome</keyword>
<comment type="caution">
    <text evidence="1">The sequence shown here is derived from an EMBL/GenBank/DDBJ whole genome shotgun (WGS) entry which is preliminary data.</text>
</comment>
<sequence length="74" mass="7869">MPNGIIPSVRHLQKVCGNSPATVSITERAPFSVYDGFLPLCALKITNSRNFEAHLFAAPSLSSKPASIVQISAT</sequence>
<evidence type="ECO:0000313" key="1">
    <source>
        <dbReference type="EMBL" id="KAK3771451.1"/>
    </source>
</evidence>
<dbReference type="EMBL" id="JAWDGP010003738">
    <property type="protein sequence ID" value="KAK3771451.1"/>
    <property type="molecule type" value="Genomic_DNA"/>
</dbReference>
<gene>
    <name evidence="1" type="ORF">RRG08_011385</name>
</gene>